<name>A0A1E7K9Q9_9ACTN</name>
<evidence type="ECO:0000256" key="3">
    <source>
        <dbReference type="ARBA" id="ARBA00022692"/>
    </source>
</evidence>
<dbReference type="PANTHER" id="PTHR23513">
    <property type="entry name" value="INTEGRAL MEMBRANE EFFLUX PROTEIN-RELATED"/>
    <property type="match status" value="1"/>
</dbReference>
<comment type="subcellular location">
    <subcellularLocation>
        <location evidence="1">Cell membrane</location>
        <topology evidence="1">Multi-pass membrane protein</topology>
    </subcellularLocation>
</comment>
<dbReference type="GO" id="GO:0022857">
    <property type="term" value="F:transmembrane transporter activity"/>
    <property type="evidence" value="ECO:0007669"/>
    <property type="project" value="InterPro"/>
</dbReference>
<evidence type="ECO:0000256" key="2">
    <source>
        <dbReference type="ARBA" id="ARBA00022475"/>
    </source>
</evidence>
<dbReference type="Proteomes" id="UP000175829">
    <property type="component" value="Unassembled WGS sequence"/>
</dbReference>
<proteinExistence type="predicted"/>
<dbReference type="RefSeq" id="WP_069992993.1">
    <property type="nucleotide sequence ID" value="NZ_LJGV01000022.1"/>
</dbReference>
<evidence type="ECO:0000256" key="7">
    <source>
        <dbReference type="SAM" id="Phobius"/>
    </source>
</evidence>
<evidence type="ECO:0000313" key="9">
    <source>
        <dbReference type="Proteomes" id="UP000175829"/>
    </source>
</evidence>
<keyword evidence="4 7" id="KW-1133">Transmembrane helix</keyword>
<feature type="transmembrane region" description="Helical" evidence="7">
    <location>
        <begin position="21"/>
        <end position="40"/>
    </location>
</feature>
<feature type="transmembrane region" description="Helical" evidence="7">
    <location>
        <begin position="77"/>
        <end position="95"/>
    </location>
</feature>
<protein>
    <recommendedName>
        <fullName evidence="10">MFS transporter</fullName>
    </recommendedName>
</protein>
<keyword evidence="2" id="KW-1003">Cell membrane</keyword>
<dbReference type="GO" id="GO:0005886">
    <property type="term" value="C:plasma membrane"/>
    <property type="evidence" value="ECO:0007669"/>
    <property type="project" value="UniProtKB-SubCell"/>
</dbReference>
<dbReference type="InterPro" id="IPR011701">
    <property type="entry name" value="MFS"/>
</dbReference>
<feature type="compositionally biased region" description="Pro residues" evidence="6">
    <location>
        <begin position="418"/>
        <end position="434"/>
    </location>
</feature>
<dbReference type="Pfam" id="PF07690">
    <property type="entry name" value="MFS_1"/>
    <property type="match status" value="1"/>
</dbReference>
<reference evidence="8 9" key="1">
    <citation type="journal article" date="2016" name="Front. Microbiol.">
        <title>Comparative Genomics Analysis of Streptomyces Species Reveals Their Adaptation to the Marine Environment and Their Diversity at the Genomic Level.</title>
        <authorList>
            <person name="Tian X."/>
            <person name="Zhang Z."/>
            <person name="Yang T."/>
            <person name="Chen M."/>
            <person name="Li J."/>
            <person name="Chen F."/>
            <person name="Yang J."/>
            <person name="Li W."/>
            <person name="Zhang B."/>
            <person name="Zhang Z."/>
            <person name="Wu J."/>
            <person name="Zhang C."/>
            <person name="Long L."/>
            <person name="Xiao J."/>
        </authorList>
    </citation>
    <scope>NUCLEOTIDE SEQUENCE [LARGE SCALE GENOMIC DNA]</scope>
    <source>
        <strain evidence="8 9">SCSIO M10379</strain>
    </source>
</reference>
<feature type="transmembrane region" description="Helical" evidence="7">
    <location>
        <begin position="218"/>
        <end position="239"/>
    </location>
</feature>
<feature type="transmembrane region" description="Helical" evidence="7">
    <location>
        <begin position="140"/>
        <end position="163"/>
    </location>
</feature>
<evidence type="ECO:0000256" key="5">
    <source>
        <dbReference type="ARBA" id="ARBA00023136"/>
    </source>
</evidence>
<sequence>MRTYRELFRTPEFRPLFLTSTFQVAGQTVSGLALGTLLYTTTGSPLLSSLAMFGPSLAQLIGTATLLSAADRLPPRAALTGLLVAFSLGTAAQTLPGLPVAGAFAVLLILGILASLGGGVRYGLLSEILPKGGYLLGRSVLNMSSGVMQIGGYALGGLLVTVLSARGTLLVGAALYLTGAVTARLGFGQRPARAAGRPSPAATWRTNSLLWSSPARRVVYLGLWVPNGLVVGCESLFVPYAPREAGLLFACGAVGMLAGDTIVGRCLPPRRRKRSAVPMLALLAFPYLLFVLHPAVPFAAGLVMLASFGFGASLLLQERLMERTPDELGGHALGLHSSGMLAMQGVGAALAGAVAERTSPATAMTLVAALSLTVTLSLASALRSRSEQQAGTPRTARPAPHSRGISGRLLRPARRPRPNVPPEPRPAAPSPDPAPARRAPWRRRR</sequence>
<accession>A0A1E7K9Q9</accession>
<feature type="transmembrane region" description="Helical" evidence="7">
    <location>
        <begin position="275"/>
        <end position="292"/>
    </location>
</feature>
<dbReference type="AlphaFoldDB" id="A0A1E7K9Q9"/>
<feature type="transmembrane region" description="Helical" evidence="7">
    <location>
        <begin position="245"/>
        <end position="263"/>
    </location>
</feature>
<feature type="transmembrane region" description="Helical" evidence="7">
    <location>
        <begin position="101"/>
        <end position="120"/>
    </location>
</feature>
<feature type="transmembrane region" description="Helical" evidence="7">
    <location>
        <begin position="46"/>
        <end position="70"/>
    </location>
</feature>
<feature type="transmembrane region" description="Helical" evidence="7">
    <location>
        <begin position="361"/>
        <end position="382"/>
    </location>
</feature>
<dbReference type="SUPFAM" id="SSF103473">
    <property type="entry name" value="MFS general substrate transporter"/>
    <property type="match status" value="1"/>
</dbReference>
<organism evidence="8 9">
    <name type="scientific">Streptomyces qinglanensis</name>
    <dbReference type="NCBI Taxonomy" id="943816"/>
    <lineage>
        <taxon>Bacteria</taxon>
        <taxon>Bacillati</taxon>
        <taxon>Actinomycetota</taxon>
        <taxon>Actinomycetes</taxon>
        <taxon>Kitasatosporales</taxon>
        <taxon>Streptomycetaceae</taxon>
        <taxon>Streptomyces</taxon>
    </lineage>
</organism>
<evidence type="ECO:0008006" key="10">
    <source>
        <dbReference type="Google" id="ProtNLM"/>
    </source>
</evidence>
<gene>
    <name evidence="8" type="ORF">AN217_25975</name>
</gene>
<dbReference type="Gene3D" id="1.20.1250.20">
    <property type="entry name" value="MFS general substrate transporter like domains"/>
    <property type="match status" value="1"/>
</dbReference>
<evidence type="ECO:0000256" key="6">
    <source>
        <dbReference type="SAM" id="MobiDB-lite"/>
    </source>
</evidence>
<dbReference type="InterPro" id="IPR036259">
    <property type="entry name" value="MFS_trans_sf"/>
</dbReference>
<feature type="region of interest" description="Disordered" evidence="6">
    <location>
        <begin position="383"/>
        <end position="445"/>
    </location>
</feature>
<dbReference type="PATRIC" id="fig|943816.4.peg.4783"/>
<dbReference type="CDD" id="cd06173">
    <property type="entry name" value="MFS_MefA_like"/>
    <property type="match status" value="1"/>
</dbReference>
<evidence type="ECO:0000313" key="8">
    <source>
        <dbReference type="EMBL" id="OEV00673.1"/>
    </source>
</evidence>
<comment type="caution">
    <text evidence="8">The sequence shown here is derived from an EMBL/GenBank/DDBJ whole genome shotgun (WGS) entry which is preliminary data.</text>
</comment>
<dbReference type="PANTHER" id="PTHR23513:SF11">
    <property type="entry name" value="STAPHYLOFERRIN A TRANSPORTER"/>
    <property type="match status" value="1"/>
</dbReference>
<feature type="transmembrane region" description="Helical" evidence="7">
    <location>
        <begin position="169"/>
        <end position="187"/>
    </location>
</feature>
<evidence type="ECO:0000256" key="4">
    <source>
        <dbReference type="ARBA" id="ARBA00022989"/>
    </source>
</evidence>
<evidence type="ECO:0000256" key="1">
    <source>
        <dbReference type="ARBA" id="ARBA00004651"/>
    </source>
</evidence>
<keyword evidence="3 7" id="KW-0812">Transmembrane</keyword>
<dbReference type="EMBL" id="LJGV01000022">
    <property type="protein sequence ID" value="OEV00673.1"/>
    <property type="molecule type" value="Genomic_DNA"/>
</dbReference>
<keyword evidence="5 7" id="KW-0472">Membrane</keyword>